<organism evidence="6 7">
    <name type="scientific">Pelosinus baikalensis</name>
    <dbReference type="NCBI Taxonomy" id="2892015"/>
    <lineage>
        <taxon>Bacteria</taxon>
        <taxon>Bacillati</taxon>
        <taxon>Bacillota</taxon>
        <taxon>Negativicutes</taxon>
        <taxon>Selenomonadales</taxon>
        <taxon>Sporomusaceae</taxon>
        <taxon>Pelosinus</taxon>
    </lineage>
</organism>
<dbReference type="PANTHER" id="PTHR30126:SF100">
    <property type="entry name" value="LYSR-FAMILY TRANSCRIPTIONAL REGULATOR"/>
    <property type="match status" value="1"/>
</dbReference>
<dbReference type="InterPro" id="IPR000847">
    <property type="entry name" value="LysR_HTH_N"/>
</dbReference>
<dbReference type="EMBL" id="JAJHJB010000021">
    <property type="protein sequence ID" value="MCC5466672.1"/>
    <property type="molecule type" value="Genomic_DNA"/>
</dbReference>
<evidence type="ECO:0000259" key="5">
    <source>
        <dbReference type="PROSITE" id="PS50931"/>
    </source>
</evidence>
<feature type="domain" description="HTH lysR-type" evidence="5">
    <location>
        <begin position="1"/>
        <end position="58"/>
    </location>
</feature>
<gene>
    <name evidence="6" type="ORF">LMF89_15095</name>
</gene>
<evidence type="ECO:0000313" key="7">
    <source>
        <dbReference type="Proteomes" id="UP001165492"/>
    </source>
</evidence>
<keyword evidence="2" id="KW-0805">Transcription regulation</keyword>
<reference evidence="6" key="1">
    <citation type="submission" date="2021-11" db="EMBL/GenBank/DDBJ databases">
        <title>Description of a new species Pelosinus isolated from the bottom sediments of Lake Baikal.</title>
        <authorList>
            <person name="Zakharyuk A."/>
        </authorList>
    </citation>
    <scope>NUCLEOTIDE SEQUENCE</scope>
    <source>
        <strain evidence="6">Bkl1</strain>
    </source>
</reference>
<dbReference type="PROSITE" id="PS50931">
    <property type="entry name" value="HTH_LYSR"/>
    <property type="match status" value="1"/>
</dbReference>
<keyword evidence="3" id="KW-0238">DNA-binding</keyword>
<dbReference type="SUPFAM" id="SSF53850">
    <property type="entry name" value="Periplasmic binding protein-like II"/>
    <property type="match status" value="1"/>
</dbReference>
<dbReference type="Pfam" id="PF00126">
    <property type="entry name" value="HTH_1"/>
    <property type="match status" value="1"/>
</dbReference>
<dbReference type="Gene3D" id="3.40.190.290">
    <property type="match status" value="1"/>
</dbReference>
<evidence type="ECO:0000256" key="3">
    <source>
        <dbReference type="ARBA" id="ARBA00023125"/>
    </source>
</evidence>
<protein>
    <submittedName>
        <fullName evidence="6">LysR family transcriptional regulator</fullName>
    </submittedName>
</protein>
<dbReference type="Proteomes" id="UP001165492">
    <property type="component" value="Unassembled WGS sequence"/>
</dbReference>
<sequence>MDIRHLVTLKTIARLGSFTKASDELRYSQSTLTIHIQAIEKELNGKVFERIGKNIVITELGNELLSIADVIVKAHEKIETLKNGKNVNESTIRIGAQESVALYRLQPIMNQFQQIFPQIKIIQVLGQKSELIDKLLTGEIDLLFVMQRQHDNANLVAIDLVEEKMGIVGLGQNLHSLDDLKNKNFVFIYPKNDCSYRNVFEKYLGGYLESRKNSIEALSIEAIKQSIVINSGVSILPYSTVQREIQSGQISFFELDLSLEDKVSTQLIYHKNKWLSPLLKEFIKLIEQEMHKTLSATKHNE</sequence>
<evidence type="ECO:0000256" key="2">
    <source>
        <dbReference type="ARBA" id="ARBA00023015"/>
    </source>
</evidence>
<comment type="caution">
    <text evidence="6">The sequence shown here is derived from an EMBL/GenBank/DDBJ whole genome shotgun (WGS) entry which is preliminary data.</text>
</comment>
<dbReference type="PANTHER" id="PTHR30126">
    <property type="entry name" value="HTH-TYPE TRANSCRIPTIONAL REGULATOR"/>
    <property type="match status" value="1"/>
</dbReference>
<dbReference type="CDD" id="cd05466">
    <property type="entry name" value="PBP2_LTTR_substrate"/>
    <property type="match status" value="1"/>
</dbReference>
<proteinExistence type="inferred from homology"/>
<keyword evidence="4" id="KW-0804">Transcription</keyword>
<evidence type="ECO:0000256" key="1">
    <source>
        <dbReference type="ARBA" id="ARBA00009437"/>
    </source>
</evidence>
<comment type="similarity">
    <text evidence="1">Belongs to the LysR transcriptional regulatory family.</text>
</comment>
<accession>A0ABS8HU25</accession>
<dbReference type="InterPro" id="IPR036390">
    <property type="entry name" value="WH_DNA-bd_sf"/>
</dbReference>
<evidence type="ECO:0000256" key="4">
    <source>
        <dbReference type="ARBA" id="ARBA00023163"/>
    </source>
</evidence>
<name>A0ABS8HU25_9FIRM</name>
<dbReference type="SUPFAM" id="SSF46785">
    <property type="entry name" value="Winged helix' DNA-binding domain"/>
    <property type="match status" value="1"/>
</dbReference>
<dbReference type="InterPro" id="IPR036388">
    <property type="entry name" value="WH-like_DNA-bd_sf"/>
</dbReference>
<evidence type="ECO:0000313" key="6">
    <source>
        <dbReference type="EMBL" id="MCC5466672.1"/>
    </source>
</evidence>
<dbReference type="Gene3D" id="1.10.10.10">
    <property type="entry name" value="Winged helix-like DNA-binding domain superfamily/Winged helix DNA-binding domain"/>
    <property type="match status" value="1"/>
</dbReference>
<dbReference type="RefSeq" id="WP_229535795.1">
    <property type="nucleotide sequence ID" value="NZ_JAJHJB010000021.1"/>
</dbReference>
<keyword evidence="7" id="KW-1185">Reference proteome</keyword>
<dbReference type="InterPro" id="IPR005119">
    <property type="entry name" value="LysR_subst-bd"/>
</dbReference>
<dbReference type="Pfam" id="PF03466">
    <property type="entry name" value="LysR_substrate"/>
    <property type="match status" value="1"/>
</dbReference>